<name>A0A165X5K1_MIMIV</name>
<reference evidence="1" key="1">
    <citation type="journal article" date="2016" name="Genom Data">
        <title>Isolation and complete genome sequencing of Mimivirus bombay, a Giant Virus in sewage of Mumbai, India.</title>
        <authorList>
            <person name="Chatterjee A."/>
            <person name="Ali F."/>
            <person name="Bange D."/>
            <person name="Kondabagil K."/>
        </authorList>
    </citation>
    <scope>NUCLEOTIDE SEQUENCE [LARGE SCALE GENOMIC DNA]</scope>
    <source>
        <strain evidence="1">1</strain>
    </source>
</reference>
<sequence length="267" mass="31450">MSKIFRKFAKTEFIFRFNIIDHNVILYSLYLDIIPMDSSNNYKKKYKKYKRKYIDLKKQLNYNQIHNFYFVHSTTNFSNLRDILKSGVIYPGKFLRPDQQKLSVNSEDVFANIYFEDINNLTHLQDFSILLHPKIIYDCGMFFNKGWQGGGKGDIIINATDSPVQIAHKLNEIREFLKNPILPEKIREFNPFLHHEAFFNHPISLNNGNLIGIICNHCDGSFNDYITGETHKESLKIINNIINDKLYNNVKIITRNYPIPKLNELLH</sequence>
<proteinExistence type="predicted"/>
<dbReference type="Pfam" id="PF19164">
    <property type="entry name" value="DUF5846"/>
    <property type="match status" value="1"/>
</dbReference>
<evidence type="ECO:0000313" key="2">
    <source>
        <dbReference type="Proteomes" id="UP000241559"/>
    </source>
</evidence>
<protein>
    <submittedName>
        <fullName evidence="1">Uncharacterized protein R11</fullName>
    </submittedName>
</protein>
<dbReference type="EMBL" id="KU761889">
    <property type="protein sequence ID" value="AMZ02464.1"/>
    <property type="molecule type" value="Genomic_DNA"/>
</dbReference>
<dbReference type="InterPro" id="IPR043886">
    <property type="entry name" value="DUF5846"/>
</dbReference>
<organism evidence="1 2">
    <name type="scientific">Mimivirus Bombay</name>
    <dbReference type="NCBI Taxonomy" id="1835008"/>
    <lineage>
        <taxon>Viruses</taxon>
        <taxon>Varidnaviria</taxon>
        <taxon>Bamfordvirae</taxon>
        <taxon>Nucleocytoviricota</taxon>
        <taxon>Megaviricetes</taxon>
        <taxon>Imitervirales</taxon>
        <taxon>Mimiviridae</taxon>
        <taxon>Megamimivirinae</taxon>
        <taxon>Mimivirus</taxon>
        <taxon>Mimivirus bradfordmassiliense</taxon>
    </lineage>
</organism>
<evidence type="ECO:0000313" key="1">
    <source>
        <dbReference type="EMBL" id="AMZ02464.1"/>
    </source>
</evidence>
<dbReference type="Proteomes" id="UP000241559">
    <property type="component" value="Segment"/>
</dbReference>
<accession>A0A165X5K1</accession>